<dbReference type="InterPro" id="IPR032101">
    <property type="entry name" value="Axin_TNKS-bd"/>
</dbReference>
<dbReference type="InterPro" id="IPR014936">
    <property type="entry name" value="Axin_b-cat-bd"/>
</dbReference>
<dbReference type="GO" id="GO:0031625">
    <property type="term" value="F:ubiquitin protein ligase binding"/>
    <property type="evidence" value="ECO:0007669"/>
    <property type="project" value="TreeGrafter"/>
</dbReference>
<dbReference type="GO" id="GO:0060090">
    <property type="term" value="F:molecular adaptor activity"/>
    <property type="evidence" value="ECO:0007669"/>
    <property type="project" value="TreeGrafter"/>
</dbReference>
<feature type="compositionally biased region" description="Low complexity" evidence="8">
    <location>
        <begin position="246"/>
        <end position="265"/>
    </location>
</feature>
<dbReference type="Gene3D" id="1.10.167.10">
    <property type="entry name" value="Regulator of G-protein Signalling 4, domain 2"/>
    <property type="match status" value="1"/>
</dbReference>
<keyword evidence="6" id="KW-0832">Ubl conjugation</keyword>
<organism evidence="11 12">
    <name type="scientific">Dreissena polymorpha</name>
    <name type="common">Zebra mussel</name>
    <name type="synonym">Mytilus polymorpha</name>
    <dbReference type="NCBI Taxonomy" id="45954"/>
    <lineage>
        <taxon>Eukaryota</taxon>
        <taxon>Metazoa</taxon>
        <taxon>Spiralia</taxon>
        <taxon>Lophotrochozoa</taxon>
        <taxon>Mollusca</taxon>
        <taxon>Bivalvia</taxon>
        <taxon>Autobranchia</taxon>
        <taxon>Heteroconchia</taxon>
        <taxon>Euheterodonta</taxon>
        <taxon>Imparidentia</taxon>
        <taxon>Neoheterodontei</taxon>
        <taxon>Myida</taxon>
        <taxon>Dreissenoidea</taxon>
        <taxon>Dreissenidae</taxon>
        <taxon>Dreissena</taxon>
    </lineage>
</organism>
<evidence type="ECO:0000256" key="3">
    <source>
        <dbReference type="ARBA" id="ARBA00022553"/>
    </source>
</evidence>
<keyword evidence="2" id="KW-0963">Cytoplasm</keyword>
<feature type="compositionally biased region" description="Polar residues" evidence="8">
    <location>
        <begin position="31"/>
        <end position="58"/>
    </location>
</feature>
<evidence type="ECO:0000259" key="9">
    <source>
        <dbReference type="PROSITE" id="PS50132"/>
    </source>
</evidence>
<reference evidence="11" key="1">
    <citation type="journal article" date="2019" name="bioRxiv">
        <title>The Genome of the Zebra Mussel, Dreissena polymorpha: A Resource for Invasive Species Research.</title>
        <authorList>
            <person name="McCartney M.A."/>
            <person name="Auch B."/>
            <person name="Kono T."/>
            <person name="Mallez S."/>
            <person name="Zhang Y."/>
            <person name="Obille A."/>
            <person name="Becker A."/>
            <person name="Abrahante J.E."/>
            <person name="Garbe J."/>
            <person name="Badalamenti J.P."/>
            <person name="Herman A."/>
            <person name="Mangelson H."/>
            <person name="Liachko I."/>
            <person name="Sullivan S."/>
            <person name="Sone E.D."/>
            <person name="Koren S."/>
            <person name="Silverstein K.A.T."/>
            <person name="Beckman K.B."/>
            <person name="Gohl D.M."/>
        </authorList>
    </citation>
    <scope>NUCLEOTIDE SEQUENCE</scope>
    <source>
        <strain evidence="11">Duluth1</strain>
        <tissue evidence="11">Whole animal</tissue>
    </source>
</reference>
<dbReference type="GO" id="GO:0008013">
    <property type="term" value="F:beta-catenin binding"/>
    <property type="evidence" value="ECO:0007669"/>
    <property type="project" value="TreeGrafter"/>
</dbReference>
<keyword evidence="12" id="KW-1185">Reference proteome</keyword>
<keyword evidence="4 7" id="KW-0879">Wnt signaling pathway</keyword>
<feature type="compositionally biased region" description="Low complexity" evidence="8">
    <location>
        <begin position="545"/>
        <end position="555"/>
    </location>
</feature>
<dbReference type="GO" id="GO:0090090">
    <property type="term" value="P:negative regulation of canonical Wnt signaling pathway"/>
    <property type="evidence" value="ECO:0007669"/>
    <property type="project" value="InterPro"/>
</dbReference>
<feature type="compositionally biased region" description="Polar residues" evidence="8">
    <location>
        <begin position="346"/>
        <end position="357"/>
    </location>
</feature>
<evidence type="ECO:0008006" key="13">
    <source>
        <dbReference type="Google" id="ProtNLM"/>
    </source>
</evidence>
<dbReference type="GO" id="GO:0019901">
    <property type="term" value="F:protein kinase binding"/>
    <property type="evidence" value="ECO:0007669"/>
    <property type="project" value="TreeGrafter"/>
</dbReference>
<dbReference type="Pfam" id="PF00615">
    <property type="entry name" value="RGS"/>
    <property type="match status" value="1"/>
</dbReference>
<reference evidence="11" key="2">
    <citation type="submission" date="2020-11" db="EMBL/GenBank/DDBJ databases">
        <authorList>
            <person name="McCartney M.A."/>
            <person name="Auch B."/>
            <person name="Kono T."/>
            <person name="Mallez S."/>
            <person name="Becker A."/>
            <person name="Gohl D.M."/>
            <person name="Silverstein K.A.T."/>
            <person name="Koren S."/>
            <person name="Bechman K.B."/>
            <person name="Herman A."/>
            <person name="Abrahante J.E."/>
            <person name="Garbe J."/>
        </authorList>
    </citation>
    <scope>NUCLEOTIDE SEQUENCE</scope>
    <source>
        <strain evidence="11">Duluth1</strain>
        <tissue evidence="11">Whole animal</tissue>
    </source>
</reference>
<dbReference type="InterPro" id="IPR044926">
    <property type="entry name" value="RGS_subdomain_2"/>
</dbReference>
<feature type="domain" description="DIX" evidence="10">
    <location>
        <begin position="841"/>
        <end position="922"/>
    </location>
</feature>
<dbReference type="GO" id="GO:0016055">
    <property type="term" value="P:Wnt signaling pathway"/>
    <property type="evidence" value="ECO:0007669"/>
    <property type="project" value="UniProtKB-KW"/>
</dbReference>
<evidence type="ECO:0000256" key="5">
    <source>
        <dbReference type="ARBA" id="ARBA00022765"/>
    </source>
</evidence>
<feature type="region of interest" description="Disordered" evidence="8">
    <location>
        <begin position="1"/>
        <end position="72"/>
    </location>
</feature>
<feature type="region of interest" description="Disordered" evidence="8">
    <location>
        <begin position="663"/>
        <end position="736"/>
    </location>
</feature>
<dbReference type="SMART" id="SM00315">
    <property type="entry name" value="RGS"/>
    <property type="match status" value="1"/>
</dbReference>
<sequence>MFLLNSGGTNFTETAPRPPVPGEENEKESNGGMSTKSSGSHKSQVSHTSGRSVSSNKGDINPATPRKSNIEKPANVNLSICGIDDDDAPLGFEPEGSATNSPPFTENSTPPYLKWAESLHNLLDDHDGVKLFRNFLDQEEIGSASIDFWFACQGLKKKPKNSEEIPQLIKLMRTIYKKYIKGDRLPFIDYETKRIISESISLQKSDVDVTLFDDVQAQVETYMKSNTYPLFLKSDLYVQYVSKEGVSPKSSNSSSSTNSRPVSSGPLPTLQEDQELGASDLSCTVMGPPPIRHHSRPTHVDTVRPEALSSLYPYHPRPVSHHNSYAPVSAQDSELQSLSSQDTFSEDAQSITDSSIDGHSYRERRTRRGIRLRRPPPNRENEHEPFIPRPDRGNLAKDRNIAETDCPRFAKMLIEKLQAVVDEIEKQERMQNSLNAIRNEGHETLDRSNVSNTSIKNNTTSTSLPPLLTSSFIEEENADSILDEHCSRIWERSAQQTPSRSPGRHSPHSKSPDRFRKPLPHSGSASMSGTLQHVRSSQSKKRTNMSHSMSSFDSGMGDDLNKCVETHKHIHHHHHHHHEKQQRKNKQRLELQAQQHSMVCWGDGTAQHHGVRSARQKARVSSDVCSNLDSGISMVESCPATQDLAIDPAQTKVLQWIMDNENMNRGTSSAYTDSDRTSSTQKRSHKSALTPVPQQPYKHSSSKKSSSGHSMNRSASVDSGSRVPWVGGDAGVMPSQPFVQDPSMPLMPPPNTRVQLEEVNRRLYAGDTSGPIKSKSSAGPMAAKDRRPVMSISMGSGQDMCKYSSTVPADLDLSTDSFGRRVGKRTSGSGNTSNMSGCSRPEEITIGYYFCGDPIPYKTTIPQSCITLGQFKQHSKRGNFRYFVKTFSNDFDSEAVYEEVREDLKYLPVYDGKVLVKIERKDDLDSSNKSSGSEKKFQS</sequence>
<feature type="compositionally biased region" description="Low complexity" evidence="8">
    <location>
        <begin position="329"/>
        <end position="342"/>
    </location>
</feature>
<feature type="compositionally biased region" description="Polar residues" evidence="8">
    <location>
        <begin position="1"/>
        <end position="13"/>
    </location>
</feature>
<dbReference type="PANTHER" id="PTHR46102:SF2">
    <property type="entry name" value="AXIN"/>
    <property type="match status" value="1"/>
</dbReference>
<feature type="region of interest" description="Disordered" evidence="8">
    <location>
        <begin position="246"/>
        <end position="395"/>
    </location>
</feature>
<dbReference type="PROSITE" id="PS50841">
    <property type="entry name" value="DIX"/>
    <property type="match status" value="1"/>
</dbReference>
<dbReference type="GO" id="GO:0032436">
    <property type="term" value="P:positive regulation of proteasomal ubiquitin-dependent protein catabolic process"/>
    <property type="evidence" value="ECO:0007669"/>
    <property type="project" value="TreeGrafter"/>
</dbReference>
<dbReference type="Pfam" id="PF08833">
    <property type="entry name" value="Axin_b-cat_bind"/>
    <property type="match status" value="1"/>
</dbReference>
<feature type="compositionally biased region" description="Low complexity" evidence="8">
    <location>
        <begin position="448"/>
        <end position="470"/>
    </location>
</feature>
<feature type="region of interest" description="Disordered" evidence="8">
    <location>
        <begin position="568"/>
        <end position="590"/>
    </location>
</feature>
<dbReference type="GO" id="GO:0005634">
    <property type="term" value="C:nucleus"/>
    <property type="evidence" value="ECO:0007669"/>
    <property type="project" value="TreeGrafter"/>
</dbReference>
<dbReference type="InterPro" id="IPR024066">
    <property type="entry name" value="RGS_subdom1/3"/>
</dbReference>
<evidence type="ECO:0000259" key="10">
    <source>
        <dbReference type="PROSITE" id="PS50841"/>
    </source>
</evidence>
<dbReference type="SMART" id="SM00021">
    <property type="entry name" value="DAX"/>
    <property type="match status" value="1"/>
</dbReference>
<feature type="compositionally biased region" description="Polar residues" evidence="8">
    <location>
        <begin position="663"/>
        <end position="681"/>
    </location>
</feature>
<dbReference type="Proteomes" id="UP000828390">
    <property type="component" value="Unassembled WGS sequence"/>
</dbReference>
<dbReference type="GO" id="GO:0030877">
    <property type="term" value="C:beta-catenin destruction complex"/>
    <property type="evidence" value="ECO:0007669"/>
    <property type="project" value="TreeGrafter"/>
</dbReference>
<feature type="compositionally biased region" description="Polar residues" evidence="8">
    <location>
        <begin position="523"/>
        <end position="537"/>
    </location>
</feature>
<dbReference type="InterPro" id="IPR036305">
    <property type="entry name" value="RGS_sf"/>
</dbReference>
<evidence type="ECO:0000256" key="4">
    <source>
        <dbReference type="ARBA" id="ARBA00022687"/>
    </source>
</evidence>
<dbReference type="SUPFAM" id="SSF54236">
    <property type="entry name" value="Ubiquitin-like"/>
    <property type="match status" value="1"/>
</dbReference>
<dbReference type="SUPFAM" id="SSF48097">
    <property type="entry name" value="Regulator of G-protein signaling, RGS"/>
    <property type="match status" value="1"/>
</dbReference>
<feature type="compositionally biased region" description="Low complexity" evidence="8">
    <location>
        <begin position="826"/>
        <end position="837"/>
    </location>
</feature>
<accession>A0A9D4LVE7</accession>
<feature type="region of interest" description="Disordered" evidence="8">
    <location>
        <begin position="493"/>
        <end position="555"/>
    </location>
</feature>
<dbReference type="Gene3D" id="1.10.196.10">
    <property type="match status" value="1"/>
</dbReference>
<name>A0A9D4LVE7_DREPO</name>
<feature type="region of interest" description="Disordered" evidence="8">
    <location>
        <begin position="438"/>
        <end position="470"/>
    </location>
</feature>
<dbReference type="Pfam" id="PF00778">
    <property type="entry name" value="DIX"/>
    <property type="match status" value="1"/>
</dbReference>
<proteinExistence type="predicted"/>
<dbReference type="InterPro" id="IPR029071">
    <property type="entry name" value="Ubiquitin-like_domsf"/>
</dbReference>
<feature type="compositionally biased region" description="Basic residues" evidence="8">
    <location>
        <begin position="362"/>
        <end position="376"/>
    </location>
</feature>
<evidence type="ECO:0000256" key="7">
    <source>
        <dbReference type="PROSITE-ProRule" id="PRU00069"/>
    </source>
</evidence>
<evidence type="ECO:0000256" key="1">
    <source>
        <dbReference type="ARBA" id="ARBA00004496"/>
    </source>
</evidence>
<dbReference type="GO" id="GO:0005886">
    <property type="term" value="C:plasma membrane"/>
    <property type="evidence" value="ECO:0007669"/>
    <property type="project" value="TreeGrafter"/>
</dbReference>
<dbReference type="PANTHER" id="PTHR46102">
    <property type="entry name" value="AXIN"/>
    <property type="match status" value="1"/>
</dbReference>
<evidence type="ECO:0000256" key="2">
    <source>
        <dbReference type="ARBA" id="ARBA00022490"/>
    </source>
</evidence>
<evidence type="ECO:0000313" key="12">
    <source>
        <dbReference type="Proteomes" id="UP000828390"/>
    </source>
</evidence>
<dbReference type="AlphaFoldDB" id="A0A9D4LVE7"/>
<protein>
    <recommendedName>
        <fullName evidence="13">Axin</fullName>
    </recommendedName>
</protein>
<evidence type="ECO:0000313" key="11">
    <source>
        <dbReference type="EMBL" id="KAH3864468.1"/>
    </source>
</evidence>
<feature type="domain" description="RGS" evidence="9">
    <location>
        <begin position="118"/>
        <end position="241"/>
    </location>
</feature>
<gene>
    <name evidence="11" type="ORF">DPMN_027486</name>
</gene>
<feature type="region of interest" description="Disordered" evidence="8">
    <location>
        <begin position="818"/>
        <end position="837"/>
    </location>
</feature>
<feature type="compositionally biased region" description="Basic and acidic residues" evidence="8">
    <location>
        <begin position="377"/>
        <end position="395"/>
    </location>
</feature>
<dbReference type="GO" id="GO:0005737">
    <property type="term" value="C:cytoplasm"/>
    <property type="evidence" value="ECO:0007669"/>
    <property type="project" value="UniProtKB-SubCell"/>
</dbReference>
<dbReference type="EMBL" id="JAIWYP010000002">
    <property type="protein sequence ID" value="KAH3864468.1"/>
    <property type="molecule type" value="Genomic_DNA"/>
</dbReference>
<dbReference type="InterPro" id="IPR001158">
    <property type="entry name" value="DIX"/>
</dbReference>
<dbReference type="InterPro" id="IPR016137">
    <property type="entry name" value="RGS"/>
</dbReference>
<dbReference type="InterPro" id="IPR038207">
    <property type="entry name" value="DIX_dom_sf"/>
</dbReference>
<comment type="caution">
    <text evidence="11">The sequence shown here is derived from an EMBL/GenBank/DDBJ whole genome shotgun (WGS) entry which is preliminary data.</text>
</comment>
<dbReference type="PROSITE" id="PS50132">
    <property type="entry name" value="RGS"/>
    <property type="match status" value="1"/>
</dbReference>
<dbReference type="Gene3D" id="2.40.240.130">
    <property type="match status" value="1"/>
</dbReference>
<evidence type="ECO:0000256" key="8">
    <source>
        <dbReference type="SAM" id="MobiDB-lite"/>
    </source>
</evidence>
<feature type="compositionally biased region" description="Basic residues" evidence="8">
    <location>
        <begin position="568"/>
        <end position="586"/>
    </location>
</feature>
<comment type="subcellular location">
    <subcellularLocation>
        <location evidence="1">Cytoplasm</location>
    </subcellularLocation>
</comment>
<evidence type="ECO:0000256" key="6">
    <source>
        <dbReference type="ARBA" id="ARBA00022843"/>
    </source>
</evidence>
<dbReference type="InterPro" id="IPR043581">
    <property type="entry name" value="Axin-like"/>
</dbReference>
<dbReference type="CDD" id="cd11582">
    <property type="entry name" value="Axin_TNKS_binding"/>
    <property type="match status" value="1"/>
</dbReference>
<dbReference type="PRINTS" id="PR01301">
    <property type="entry name" value="RGSPROTEIN"/>
</dbReference>
<dbReference type="GO" id="GO:0048468">
    <property type="term" value="P:cell development"/>
    <property type="evidence" value="ECO:0007669"/>
    <property type="project" value="TreeGrafter"/>
</dbReference>
<keyword evidence="3" id="KW-0597">Phosphoprotein</keyword>
<keyword evidence="5" id="KW-0013">ADP-ribosylation</keyword>